<feature type="transmembrane region" description="Helical" evidence="10">
    <location>
        <begin position="373"/>
        <end position="391"/>
    </location>
</feature>
<feature type="domain" description="Cation/H+ exchanger transmembrane" evidence="11">
    <location>
        <begin position="63"/>
        <end position="452"/>
    </location>
</feature>
<dbReference type="GO" id="GO:0012505">
    <property type="term" value="C:endomembrane system"/>
    <property type="evidence" value="ECO:0007669"/>
    <property type="project" value="TreeGrafter"/>
</dbReference>
<dbReference type="EMBL" id="RDQH01000333">
    <property type="protein sequence ID" value="RXH93797.1"/>
    <property type="molecule type" value="Genomic_DNA"/>
</dbReference>
<comment type="similarity">
    <text evidence="9">Belongs to the monovalent cation:proton antiporter 2 (CPA2) transporter (TC 2.A.37) family. CHX (TC 2.A.37.4) subfamily.</text>
</comment>
<keyword evidence="3" id="KW-0633">Potassium transport</keyword>
<dbReference type="InterPro" id="IPR057290">
    <property type="entry name" value="CHX17_C"/>
</dbReference>
<keyword evidence="6 10" id="KW-1133">Transmembrane helix</keyword>
<keyword evidence="5" id="KW-0630">Potassium</keyword>
<protein>
    <submittedName>
        <fullName evidence="14">Uncharacterized protein</fullName>
    </submittedName>
</protein>
<evidence type="ECO:0000256" key="3">
    <source>
        <dbReference type="ARBA" id="ARBA00022538"/>
    </source>
</evidence>
<evidence type="ECO:0000256" key="4">
    <source>
        <dbReference type="ARBA" id="ARBA00022692"/>
    </source>
</evidence>
<dbReference type="InterPro" id="IPR057291">
    <property type="entry name" value="CHX17_2nd"/>
</dbReference>
<sequence>MAFKLNGTIGGEDFVITSNTKNLIEVCFNKTISPTGLWRAHNPFMSALSVLVIRLSIAVFSTRIFMLVFKPLHQPRIIAEILGGMSTSTSNWGKVVPAVFPYSTVKIIETMGNLALVYHMFLVGLELDLKPILRAGKKAISIALAGIIFSVLVGWALCRYVLLKDFDEQTKGNGGKLPTKDGPWFWGVALATTNFPDLARILADLKLLYSDVGGLALSASVISDLCSWFLLLLVMAIVNSFQTVAVGLTLLFIGLCVFVVHPLLSWIVNRVRERAQEDGDYSQFECFVLAGVVLCGYITDACGSHSIVGSFMFGAIMPRGEVSNNLKKKVGSFVPGILMPLYFCINGGRLNYVDILSSIYPSEKKTGTDIYRVGGVVILAFAAKTVSTLVAGLLNKMSFRDSLALGVLMNTKGLFTLIILNTGRDVKALNKQTFGVMVWAILVMTFAVGPLLVFLYKSNARPFVRYKQRNVASVGSNDELRILACAHNSRNVSGIINLLEASNPTKNSPLHVLAVHLVELTGHASAMLVVHGACKTNDVHFPYNSSSPSSAFETYAKHRENVTVQTLTAVSQYSTMHRDICNLAEENRVAIIIIPFHKKSTILVGGVTPDPNNSHLRRLNNNLIANAQCSVGVLVDRGLGAFNYSYPQCRYSMLFFGGVDDREALAYVGRMAGHPKVNLTVISFNIMSENEAKACSNDNDDRTDGFLKALASIGREKKLDELFLDEFRLRSMNDASIKFVENWVTSWEQILSLIQSTEGEYDMFIVGRRHGEMQEAISTTLLDDDDSNDIGVLGDALVSSTFTASTSILIINNKKLTAVSAYATMHEDICTFAEKNQVSLMEPQSPTHLSSLYNNLIANAQCSLWWVSLWIMSPENPTISPSPIKTSTITMAMIFSLSATTTMHFAMVFIGGTDDCKALAYAWRMAGHPDIRLTIIRINQRKKEVKTSSDDNDDGYDEEILKALANTGMEEKLDSLHLDDFRLKSMNEDVDKLGRNSQANNTMENQYDLYIVGRRHGNMSSSSKIFYFSDSDELGIVGDAVASSSFMACTSILVVQQGPFNLNEQDAREEMRDVENSLEQDMAAFVKTKKPIDLVLNL</sequence>
<feature type="domain" description="Cation/H(+) antiporter central" evidence="12">
    <location>
        <begin position="511"/>
        <end position="641"/>
    </location>
</feature>
<evidence type="ECO:0000256" key="6">
    <source>
        <dbReference type="ARBA" id="ARBA00022989"/>
    </source>
</evidence>
<dbReference type="Gene3D" id="1.20.1530.20">
    <property type="match status" value="1"/>
</dbReference>
<keyword evidence="8 10" id="KW-0472">Membrane</keyword>
<feature type="transmembrane region" description="Helical" evidence="10">
    <location>
        <begin position="244"/>
        <end position="267"/>
    </location>
</feature>
<dbReference type="InterPro" id="IPR006153">
    <property type="entry name" value="Cation/H_exchanger_TM"/>
</dbReference>
<feature type="transmembrane region" description="Helical" evidence="10">
    <location>
        <begin position="215"/>
        <end position="238"/>
    </location>
</feature>
<feature type="domain" description="Cation/H(+) antiporter C-terminal" evidence="13">
    <location>
        <begin position="906"/>
        <end position="1057"/>
    </location>
</feature>
<dbReference type="AlphaFoldDB" id="A0A498JG66"/>
<dbReference type="GO" id="GO:1902600">
    <property type="term" value="P:proton transmembrane transport"/>
    <property type="evidence" value="ECO:0007669"/>
    <property type="project" value="InterPro"/>
</dbReference>
<evidence type="ECO:0000313" key="15">
    <source>
        <dbReference type="Proteomes" id="UP000290289"/>
    </source>
</evidence>
<dbReference type="InterPro" id="IPR050794">
    <property type="entry name" value="CPA2_transporter"/>
</dbReference>
<reference evidence="14 15" key="1">
    <citation type="submission" date="2018-10" db="EMBL/GenBank/DDBJ databases">
        <title>A high-quality apple genome assembly.</title>
        <authorList>
            <person name="Hu J."/>
        </authorList>
    </citation>
    <scope>NUCLEOTIDE SEQUENCE [LARGE SCALE GENOMIC DNA]</scope>
    <source>
        <strain evidence="15">cv. HFTH1</strain>
        <tissue evidence="14">Young leaf</tissue>
    </source>
</reference>
<dbReference type="GO" id="GO:0016020">
    <property type="term" value="C:membrane"/>
    <property type="evidence" value="ECO:0007669"/>
    <property type="project" value="UniProtKB-SubCell"/>
</dbReference>
<keyword evidence="15" id="KW-1185">Reference proteome</keyword>
<keyword evidence="4 10" id="KW-0812">Transmembrane</keyword>
<feature type="transmembrane region" description="Helical" evidence="10">
    <location>
        <begin position="333"/>
        <end position="352"/>
    </location>
</feature>
<evidence type="ECO:0000259" key="12">
    <source>
        <dbReference type="Pfam" id="PF23256"/>
    </source>
</evidence>
<evidence type="ECO:0000259" key="13">
    <source>
        <dbReference type="Pfam" id="PF23259"/>
    </source>
</evidence>
<dbReference type="Pfam" id="PF00999">
    <property type="entry name" value="Na_H_Exchanger"/>
    <property type="match status" value="1"/>
</dbReference>
<keyword evidence="7" id="KW-0406">Ion transport</keyword>
<dbReference type="GO" id="GO:0015297">
    <property type="term" value="F:antiporter activity"/>
    <property type="evidence" value="ECO:0007669"/>
    <property type="project" value="InterPro"/>
</dbReference>
<evidence type="ECO:0000256" key="8">
    <source>
        <dbReference type="ARBA" id="ARBA00023136"/>
    </source>
</evidence>
<evidence type="ECO:0000256" key="5">
    <source>
        <dbReference type="ARBA" id="ARBA00022958"/>
    </source>
</evidence>
<dbReference type="InterPro" id="IPR038770">
    <property type="entry name" value="Na+/solute_symporter_sf"/>
</dbReference>
<evidence type="ECO:0000313" key="14">
    <source>
        <dbReference type="EMBL" id="RXH93797.1"/>
    </source>
</evidence>
<comment type="subcellular location">
    <subcellularLocation>
        <location evidence="1">Membrane</location>
        <topology evidence="1">Multi-pass membrane protein</topology>
    </subcellularLocation>
</comment>
<proteinExistence type="inferred from homology"/>
<dbReference type="Proteomes" id="UP000290289">
    <property type="component" value="Chromosome 7"/>
</dbReference>
<dbReference type="PANTHER" id="PTHR32468:SF74">
    <property type="entry name" value="CATION_H(+) ANTIPORTER 21-RELATED"/>
    <property type="match status" value="1"/>
</dbReference>
<feature type="transmembrane region" description="Helical" evidence="10">
    <location>
        <begin position="287"/>
        <end position="313"/>
    </location>
</feature>
<feature type="domain" description="Cation/H(+) antiporter C-terminal" evidence="13">
    <location>
        <begin position="652"/>
        <end position="812"/>
    </location>
</feature>
<evidence type="ECO:0000256" key="1">
    <source>
        <dbReference type="ARBA" id="ARBA00004141"/>
    </source>
</evidence>
<dbReference type="GO" id="GO:0006813">
    <property type="term" value="P:potassium ion transport"/>
    <property type="evidence" value="ECO:0007669"/>
    <property type="project" value="UniProtKB-KW"/>
</dbReference>
<keyword evidence="2" id="KW-0813">Transport</keyword>
<name>A0A498JG66_MALDO</name>
<dbReference type="PANTHER" id="PTHR32468">
    <property type="entry name" value="CATION/H + ANTIPORTER"/>
    <property type="match status" value="1"/>
</dbReference>
<evidence type="ECO:0000256" key="9">
    <source>
        <dbReference type="ARBA" id="ARBA00038341"/>
    </source>
</evidence>
<accession>A0A498JG66</accession>
<dbReference type="Pfam" id="PF23259">
    <property type="entry name" value="CHX17_C"/>
    <property type="match status" value="2"/>
</dbReference>
<evidence type="ECO:0000259" key="11">
    <source>
        <dbReference type="Pfam" id="PF00999"/>
    </source>
</evidence>
<organism evidence="14 15">
    <name type="scientific">Malus domestica</name>
    <name type="common">Apple</name>
    <name type="synonym">Pyrus malus</name>
    <dbReference type="NCBI Taxonomy" id="3750"/>
    <lineage>
        <taxon>Eukaryota</taxon>
        <taxon>Viridiplantae</taxon>
        <taxon>Streptophyta</taxon>
        <taxon>Embryophyta</taxon>
        <taxon>Tracheophyta</taxon>
        <taxon>Spermatophyta</taxon>
        <taxon>Magnoliopsida</taxon>
        <taxon>eudicotyledons</taxon>
        <taxon>Gunneridae</taxon>
        <taxon>Pentapetalae</taxon>
        <taxon>rosids</taxon>
        <taxon>fabids</taxon>
        <taxon>Rosales</taxon>
        <taxon>Rosaceae</taxon>
        <taxon>Amygdaloideae</taxon>
        <taxon>Maleae</taxon>
        <taxon>Malus</taxon>
    </lineage>
</organism>
<evidence type="ECO:0000256" key="7">
    <source>
        <dbReference type="ARBA" id="ARBA00023065"/>
    </source>
</evidence>
<dbReference type="GO" id="GO:0006885">
    <property type="term" value="P:regulation of pH"/>
    <property type="evidence" value="ECO:0007669"/>
    <property type="project" value="TreeGrafter"/>
</dbReference>
<feature type="transmembrane region" description="Helical" evidence="10">
    <location>
        <begin position="44"/>
        <end position="69"/>
    </location>
</feature>
<gene>
    <name evidence="14" type="ORF">DVH24_015864</name>
</gene>
<feature type="transmembrane region" description="Helical" evidence="10">
    <location>
        <begin position="139"/>
        <end position="163"/>
    </location>
</feature>
<evidence type="ECO:0000256" key="2">
    <source>
        <dbReference type="ARBA" id="ARBA00022448"/>
    </source>
</evidence>
<evidence type="ECO:0000256" key="10">
    <source>
        <dbReference type="SAM" id="Phobius"/>
    </source>
</evidence>
<feature type="transmembrane region" description="Helical" evidence="10">
    <location>
        <begin position="434"/>
        <end position="456"/>
    </location>
</feature>
<comment type="caution">
    <text evidence="14">The sequence shown here is derived from an EMBL/GenBank/DDBJ whole genome shotgun (WGS) entry which is preliminary data.</text>
</comment>
<dbReference type="Pfam" id="PF23256">
    <property type="entry name" value="CHX17_2nd"/>
    <property type="match status" value="1"/>
</dbReference>